<dbReference type="Proteomes" id="UP000054538">
    <property type="component" value="Unassembled WGS sequence"/>
</dbReference>
<reference evidence="2 3" key="1">
    <citation type="submission" date="2014-04" db="EMBL/GenBank/DDBJ databases">
        <authorList>
            <consortium name="DOE Joint Genome Institute"/>
            <person name="Kuo A."/>
            <person name="Kohler A."/>
            <person name="Jargeat P."/>
            <person name="Nagy L.G."/>
            <person name="Floudas D."/>
            <person name="Copeland A."/>
            <person name="Barry K.W."/>
            <person name="Cichocki N."/>
            <person name="Veneault-Fourrey C."/>
            <person name="LaButti K."/>
            <person name="Lindquist E.A."/>
            <person name="Lipzen A."/>
            <person name="Lundell T."/>
            <person name="Morin E."/>
            <person name="Murat C."/>
            <person name="Sun H."/>
            <person name="Tunlid A."/>
            <person name="Henrissat B."/>
            <person name="Grigoriev I.V."/>
            <person name="Hibbett D.S."/>
            <person name="Martin F."/>
            <person name="Nordberg H.P."/>
            <person name="Cantor M.N."/>
            <person name="Hua S.X."/>
        </authorList>
    </citation>
    <scope>NUCLEOTIDE SEQUENCE [LARGE SCALE GENOMIC DNA]</scope>
    <source>
        <strain evidence="2 3">Ve08.2h10</strain>
    </source>
</reference>
<organism evidence="2 3">
    <name type="scientific">Paxillus rubicundulus Ve08.2h10</name>
    <dbReference type="NCBI Taxonomy" id="930991"/>
    <lineage>
        <taxon>Eukaryota</taxon>
        <taxon>Fungi</taxon>
        <taxon>Dikarya</taxon>
        <taxon>Basidiomycota</taxon>
        <taxon>Agaricomycotina</taxon>
        <taxon>Agaricomycetes</taxon>
        <taxon>Agaricomycetidae</taxon>
        <taxon>Boletales</taxon>
        <taxon>Paxilineae</taxon>
        <taxon>Paxillaceae</taxon>
        <taxon>Paxillus</taxon>
    </lineage>
</organism>
<feature type="transmembrane region" description="Helical" evidence="1">
    <location>
        <begin position="46"/>
        <end position="64"/>
    </location>
</feature>
<keyword evidence="1" id="KW-1133">Transmembrane helix</keyword>
<dbReference type="EMBL" id="KN824845">
    <property type="protein sequence ID" value="KIK99979.1"/>
    <property type="molecule type" value="Genomic_DNA"/>
</dbReference>
<feature type="transmembrane region" description="Helical" evidence="1">
    <location>
        <begin position="6"/>
        <end position="34"/>
    </location>
</feature>
<feature type="transmembrane region" description="Helical" evidence="1">
    <location>
        <begin position="93"/>
        <end position="111"/>
    </location>
</feature>
<feature type="transmembrane region" description="Helical" evidence="1">
    <location>
        <begin position="234"/>
        <end position="259"/>
    </location>
</feature>
<keyword evidence="1" id="KW-0472">Membrane</keyword>
<proteinExistence type="predicted"/>
<evidence type="ECO:0000313" key="3">
    <source>
        <dbReference type="Proteomes" id="UP000054538"/>
    </source>
</evidence>
<evidence type="ECO:0000256" key="1">
    <source>
        <dbReference type="SAM" id="Phobius"/>
    </source>
</evidence>
<dbReference type="HOGENOM" id="CLU_044614_3_1_1"/>
<reference evidence="3" key="2">
    <citation type="submission" date="2015-01" db="EMBL/GenBank/DDBJ databases">
        <title>Evolutionary Origins and Diversification of the Mycorrhizal Mutualists.</title>
        <authorList>
            <consortium name="DOE Joint Genome Institute"/>
            <consortium name="Mycorrhizal Genomics Consortium"/>
            <person name="Kohler A."/>
            <person name="Kuo A."/>
            <person name="Nagy L.G."/>
            <person name="Floudas D."/>
            <person name="Copeland A."/>
            <person name="Barry K.W."/>
            <person name="Cichocki N."/>
            <person name="Veneault-Fourrey C."/>
            <person name="LaButti K."/>
            <person name="Lindquist E.A."/>
            <person name="Lipzen A."/>
            <person name="Lundell T."/>
            <person name="Morin E."/>
            <person name="Murat C."/>
            <person name="Riley R."/>
            <person name="Ohm R."/>
            <person name="Sun H."/>
            <person name="Tunlid A."/>
            <person name="Henrissat B."/>
            <person name="Grigoriev I.V."/>
            <person name="Hibbett D.S."/>
            <person name="Martin F."/>
        </authorList>
    </citation>
    <scope>NUCLEOTIDE SEQUENCE [LARGE SCALE GENOMIC DNA]</scope>
    <source>
        <strain evidence="3">Ve08.2h10</strain>
    </source>
</reference>
<feature type="transmembrane region" description="Helical" evidence="1">
    <location>
        <begin position="118"/>
        <end position="142"/>
    </location>
</feature>
<gene>
    <name evidence="2" type="ORF">PAXRUDRAFT_822162</name>
</gene>
<feature type="transmembrane region" description="Helical" evidence="1">
    <location>
        <begin position="162"/>
        <end position="183"/>
    </location>
</feature>
<name>A0A0D0EA51_9AGAM</name>
<feature type="transmembrane region" description="Helical" evidence="1">
    <location>
        <begin position="204"/>
        <end position="228"/>
    </location>
</feature>
<sequence length="334" mass="36189">MQLSNDLAALIGFACEAVLWGAYSVLFVVSLIILGQTRLSGSFSNPIVYLHCLIFLSCTTHFALEFNHFYTTLNAIGVTGYANETSSLVGADFFISFINLLGDFVLIYRCWMVWGKNYLIIIIPFLSSIAGFSCMIAVLYLLLATSPSAPVPPAALVPLGTATYVLPLCTNFIVTALIVFRIWSSSRTVPGSSIQIGQGVTRRAMMLVIESGAIYLAFQFLFVVLFSIQHPAQAILAVMATQVYGIAPTLIIIRVGLGISSENSSNTMMSTRIRWIARPGEESGTSATHLADGLITETDMEGNHTKELKLDTVELKDVGFATPSNYEDAPSSPV</sequence>
<dbReference type="InParanoid" id="A0A0D0EA51"/>
<dbReference type="OrthoDB" id="3341077at2759"/>
<protein>
    <submittedName>
        <fullName evidence="2">Uncharacterized protein</fullName>
    </submittedName>
</protein>
<keyword evidence="3" id="KW-1185">Reference proteome</keyword>
<evidence type="ECO:0000313" key="2">
    <source>
        <dbReference type="EMBL" id="KIK99979.1"/>
    </source>
</evidence>
<keyword evidence="1" id="KW-0812">Transmembrane</keyword>
<dbReference type="AlphaFoldDB" id="A0A0D0EA51"/>
<accession>A0A0D0EA51</accession>